<dbReference type="Pfam" id="PF00115">
    <property type="entry name" value="COX1"/>
    <property type="match status" value="1"/>
</dbReference>
<dbReference type="EC" id="7.1.1.9" evidence="18"/>
<evidence type="ECO:0000313" key="21">
    <source>
        <dbReference type="EMBL" id="MFC1435790.1"/>
    </source>
</evidence>
<evidence type="ECO:0000256" key="5">
    <source>
        <dbReference type="ARBA" id="ARBA00022617"/>
    </source>
</evidence>
<keyword evidence="14 18" id="KW-0472">Membrane</keyword>
<evidence type="ECO:0000256" key="7">
    <source>
        <dbReference type="ARBA" id="ARBA00022692"/>
    </source>
</evidence>
<keyword evidence="10 17" id="KW-0249">Electron transport</keyword>
<keyword evidence="5 17" id="KW-0349">Heme</keyword>
<evidence type="ECO:0000256" key="15">
    <source>
        <dbReference type="ARBA" id="ARBA00025218"/>
    </source>
</evidence>
<reference evidence="22 23" key="1">
    <citation type="submission" date="2024-09" db="EMBL/GenBank/DDBJ databases">
        <authorList>
            <person name="Lee S.D."/>
        </authorList>
    </citation>
    <scope>NUCLEOTIDE SEQUENCE [LARGE SCALE GENOMIC DNA]</scope>
    <source>
        <strain evidence="20 23">N1-1</strain>
        <strain evidence="21 22">N1-3</strain>
    </source>
</reference>
<comment type="similarity">
    <text evidence="3 17">Belongs to the heme-copper respiratory oxidase family.</text>
</comment>
<evidence type="ECO:0000256" key="18">
    <source>
        <dbReference type="RuleBase" id="RU363061"/>
    </source>
</evidence>
<dbReference type="PROSITE" id="PS00077">
    <property type="entry name" value="COX1_CUB"/>
    <property type="match status" value="1"/>
</dbReference>
<evidence type="ECO:0000256" key="10">
    <source>
        <dbReference type="ARBA" id="ARBA00022982"/>
    </source>
</evidence>
<gene>
    <name evidence="20" type="primary">ctaD</name>
    <name evidence="21" type="ORF">ACEZDB_34665</name>
    <name evidence="20" type="ORF">ACEZDG_24770</name>
</gene>
<dbReference type="CDD" id="cd01662">
    <property type="entry name" value="Ubiquinol_Oxidase_I"/>
    <property type="match status" value="1"/>
</dbReference>
<evidence type="ECO:0000313" key="22">
    <source>
        <dbReference type="Proteomes" id="UP001592530"/>
    </source>
</evidence>
<comment type="caution">
    <text evidence="20">The sequence shown here is derived from an EMBL/GenBank/DDBJ whole genome shotgun (WGS) entry which is preliminary data.</text>
</comment>
<dbReference type="EMBL" id="JBHEZX010000011">
    <property type="protein sequence ID" value="MFC1412488.1"/>
    <property type="molecule type" value="Genomic_DNA"/>
</dbReference>
<evidence type="ECO:0000256" key="13">
    <source>
        <dbReference type="ARBA" id="ARBA00023008"/>
    </source>
</evidence>
<feature type="transmembrane region" description="Helical" evidence="18">
    <location>
        <begin position="86"/>
        <end position="106"/>
    </location>
</feature>
<dbReference type="InterPro" id="IPR023615">
    <property type="entry name" value="Cyt_c_Oxase_su1_BS"/>
</dbReference>
<feature type="transmembrane region" description="Helical" evidence="18">
    <location>
        <begin position="258"/>
        <end position="282"/>
    </location>
</feature>
<evidence type="ECO:0000259" key="19">
    <source>
        <dbReference type="PROSITE" id="PS50855"/>
    </source>
</evidence>
<feature type="transmembrane region" description="Helical" evidence="18">
    <location>
        <begin position="294"/>
        <end position="315"/>
    </location>
</feature>
<evidence type="ECO:0000313" key="20">
    <source>
        <dbReference type="EMBL" id="MFC1412488.1"/>
    </source>
</evidence>
<keyword evidence="18" id="KW-1003">Cell membrane</keyword>
<evidence type="ECO:0000256" key="2">
    <source>
        <dbReference type="ARBA" id="ARBA00004673"/>
    </source>
</evidence>
<dbReference type="InterPro" id="IPR036927">
    <property type="entry name" value="Cyt_c_oxase-like_su1_sf"/>
</dbReference>
<dbReference type="Gene3D" id="1.20.210.10">
    <property type="entry name" value="Cytochrome c oxidase-like, subunit I domain"/>
    <property type="match status" value="1"/>
</dbReference>
<evidence type="ECO:0000256" key="12">
    <source>
        <dbReference type="ARBA" id="ARBA00023004"/>
    </source>
</evidence>
<feature type="transmembrane region" description="Helical" evidence="18">
    <location>
        <begin position="321"/>
        <end position="343"/>
    </location>
</feature>
<feature type="transmembrane region" description="Helical" evidence="18">
    <location>
        <begin position="476"/>
        <end position="500"/>
    </location>
</feature>
<accession>A0ABV6VFK4</accession>
<evidence type="ECO:0000256" key="6">
    <source>
        <dbReference type="ARBA" id="ARBA00022660"/>
    </source>
</evidence>
<comment type="catalytic activity">
    <reaction evidence="16 18">
        <text>4 Fe(II)-[cytochrome c] + O2 + 8 H(+)(in) = 4 Fe(III)-[cytochrome c] + 2 H2O + 4 H(+)(out)</text>
        <dbReference type="Rhea" id="RHEA:11436"/>
        <dbReference type="Rhea" id="RHEA-COMP:10350"/>
        <dbReference type="Rhea" id="RHEA-COMP:14399"/>
        <dbReference type="ChEBI" id="CHEBI:15377"/>
        <dbReference type="ChEBI" id="CHEBI:15378"/>
        <dbReference type="ChEBI" id="CHEBI:15379"/>
        <dbReference type="ChEBI" id="CHEBI:29033"/>
        <dbReference type="ChEBI" id="CHEBI:29034"/>
        <dbReference type="EC" id="7.1.1.9"/>
    </reaction>
</comment>
<comment type="pathway">
    <text evidence="2 18">Energy metabolism; oxidative phosphorylation.</text>
</comment>
<keyword evidence="6 17" id="KW-0679">Respiratory chain</keyword>
<keyword evidence="8 18" id="KW-0479">Metal-binding</keyword>
<evidence type="ECO:0000256" key="8">
    <source>
        <dbReference type="ARBA" id="ARBA00022723"/>
    </source>
</evidence>
<name>A0ABV6VFK4_9ACTN</name>
<dbReference type="InterPro" id="IPR023616">
    <property type="entry name" value="Cyt_c_oxase-like_su1_dom"/>
</dbReference>
<dbReference type="PANTHER" id="PTHR10422">
    <property type="entry name" value="CYTOCHROME C OXIDASE SUBUNIT 1"/>
    <property type="match status" value="1"/>
</dbReference>
<keyword evidence="7 17" id="KW-0812">Transmembrane</keyword>
<evidence type="ECO:0000256" key="17">
    <source>
        <dbReference type="RuleBase" id="RU000370"/>
    </source>
</evidence>
<dbReference type="PROSITE" id="PS50855">
    <property type="entry name" value="COX1"/>
    <property type="match status" value="1"/>
</dbReference>
<dbReference type="SUPFAM" id="SSF81442">
    <property type="entry name" value="Cytochrome c oxidase subunit I-like"/>
    <property type="match status" value="1"/>
</dbReference>
<feature type="transmembrane region" description="Helical" evidence="18">
    <location>
        <begin position="127"/>
        <end position="146"/>
    </location>
</feature>
<dbReference type="PRINTS" id="PR01165">
    <property type="entry name" value="CYCOXIDASEI"/>
</dbReference>
<dbReference type="Proteomes" id="UP001592530">
    <property type="component" value="Unassembled WGS sequence"/>
</dbReference>
<keyword evidence="11 18" id="KW-1133">Transmembrane helix</keyword>
<feature type="transmembrane region" description="Helical" evidence="18">
    <location>
        <begin position="396"/>
        <end position="422"/>
    </location>
</feature>
<keyword evidence="13 18" id="KW-0186">Copper</keyword>
<evidence type="ECO:0000256" key="3">
    <source>
        <dbReference type="ARBA" id="ARBA00009578"/>
    </source>
</evidence>
<organism evidence="20 23">
    <name type="scientific">Streptacidiphilus alkalitolerans</name>
    <dbReference type="NCBI Taxonomy" id="3342712"/>
    <lineage>
        <taxon>Bacteria</taxon>
        <taxon>Bacillati</taxon>
        <taxon>Actinomycetota</taxon>
        <taxon>Actinomycetes</taxon>
        <taxon>Kitasatosporales</taxon>
        <taxon>Streptomycetaceae</taxon>
        <taxon>Streptacidiphilus</taxon>
    </lineage>
</organism>
<feature type="domain" description="Cytochrome oxidase subunit I profile" evidence="19">
    <location>
        <begin position="35"/>
        <end position="541"/>
    </location>
</feature>
<proteinExistence type="inferred from homology"/>
<evidence type="ECO:0000256" key="1">
    <source>
        <dbReference type="ARBA" id="ARBA00004141"/>
    </source>
</evidence>
<keyword evidence="23" id="KW-1185">Reference proteome</keyword>
<comment type="function">
    <text evidence="15 18">Cytochrome c oxidase is the component of the respiratory chain that catalyzes the reduction of oxygen to water. Subunits 1-3 form the functional core of the enzyme complex. CO I is the catalytic subunit of the enzyme. Electrons originating in cytochrome c are transferred via the copper A center of subunit 2 and heme A of subunit 1 to the bimetallic center formed by heme A3 and copper B.</text>
</comment>
<feature type="transmembrane region" description="Helical" evidence="18">
    <location>
        <begin position="364"/>
        <end position="384"/>
    </location>
</feature>
<feature type="transmembrane region" description="Helical" evidence="18">
    <location>
        <begin position="212"/>
        <end position="238"/>
    </location>
</feature>
<dbReference type="RefSeq" id="WP_380513215.1">
    <property type="nucleotide sequence ID" value="NZ_JBHEZX010000011.1"/>
</dbReference>
<evidence type="ECO:0000256" key="4">
    <source>
        <dbReference type="ARBA" id="ARBA00022448"/>
    </source>
</evidence>
<feature type="transmembrane region" description="Helical" evidence="18">
    <location>
        <begin position="44"/>
        <end position="66"/>
    </location>
</feature>
<feature type="transmembrane region" description="Helical" evidence="18">
    <location>
        <begin position="175"/>
        <end position="200"/>
    </location>
</feature>
<evidence type="ECO:0000256" key="9">
    <source>
        <dbReference type="ARBA" id="ARBA00022967"/>
    </source>
</evidence>
<protein>
    <recommendedName>
        <fullName evidence="18">Cytochrome c oxidase subunit 1</fullName>
        <ecNumber evidence="18">7.1.1.9</ecNumber>
    </recommendedName>
</protein>
<dbReference type="NCBIfam" id="TIGR02891">
    <property type="entry name" value="CtaD_CoxA"/>
    <property type="match status" value="1"/>
</dbReference>
<evidence type="ECO:0000256" key="16">
    <source>
        <dbReference type="ARBA" id="ARBA00047816"/>
    </source>
</evidence>
<dbReference type="InterPro" id="IPR014241">
    <property type="entry name" value="Cyt_c_oxidase_su1_bac"/>
</dbReference>
<comment type="subcellular location">
    <subcellularLocation>
        <location evidence="18">Cell membrane</location>
        <topology evidence="18">Multi-pass membrane protein</topology>
    </subcellularLocation>
    <subcellularLocation>
        <location evidence="1">Membrane</location>
        <topology evidence="1">Multi-pass membrane protein</topology>
    </subcellularLocation>
</comment>
<keyword evidence="9" id="KW-1278">Translocase</keyword>
<evidence type="ECO:0000256" key="14">
    <source>
        <dbReference type="ARBA" id="ARBA00023136"/>
    </source>
</evidence>
<dbReference type="PANTHER" id="PTHR10422:SF18">
    <property type="entry name" value="CYTOCHROME C OXIDASE SUBUNIT 1"/>
    <property type="match status" value="1"/>
</dbReference>
<evidence type="ECO:0000313" key="23">
    <source>
        <dbReference type="Proteomes" id="UP001592582"/>
    </source>
</evidence>
<feature type="transmembrane region" description="Helical" evidence="18">
    <location>
        <begin position="434"/>
        <end position="456"/>
    </location>
</feature>
<keyword evidence="12 18" id="KW-0408">Iron</keyword>
<dbReference type="Proteomes" id="UP001592582">
    <property type="component" value="Unassembled WGS sequence"/>
</dbReference>
<keyword evidence="4 17" id="KW-0813">Transport</keyword>
<evidence type="ECO:0000256" key="11">
    <source>
        <dbReference type="ARBA" id="ARBA00022989"/>
    </source>
</evidence>
<sequence length="593" mass="65656">MTILNEPQGSTLGGTSATVRKPALERKSGTQIIKWMTTTDHKTIGTLYLVTSFAFFIIGGILALTMRAQLAQPNGGVLTNEQFNQAFTMHGTIMLLMFATPLFAGFTNWIMPLQIGAPDVAFPRLNMFAYWLYLFGSLIAVGGFLTPQGAADFGWFAYSPLSDAIHSPSVGADMWIMGLAFSGFGTILGSVNFITTILCMRAPGMTMFRMPIFVWNVLLTAVLVLLAFPVLAAALLALEADRKFGAHVFDPANGGPILWQHLFWFFGHPEVYIIALPFFGIISEIIPVFSRKPMFGYQSLIAATIAIAGLSVTVWAHHMYVTGAVLLPFFSFMTFLIAVPTGVKFFNWIGTMWRGSLSFETPMLWTVGFLVTFLFGGLTGVLLASPPIDFHVSDSYFVVAHFHYVVFGTVVFAMFAGFHFWWPKMTGKMLDERLGKITFWMLFVGFHTTFLVQHWLGAEGMPRRYATYLSTDGFTTLNLISTIGSFILGASMLPFFYNVWKTAKYGEKVDVDDPWGYGRSLEWATSCPPPRHNFLTLPRIRSESPAFDLHHPEIAAQDYLENHGEVPPHLTAVLEARAAAAKDGGTGSKEGDR</sequence>
<dbReference type="InterPro" id="IPR000883">
    <property type="entry name" value="Cyt_C_Oxase_1"/>
</dbReference>
<dbReference type="EMBL" id="JBHEZY010000022">
    <property type="protein sequence ID" value="MFC1435790.1"/>
    <property type="molecule type" value="Genomic_DNA"/>
</dbReference>